<dbReference type="Proteomes" id="UP000028990">
    <property type="component" value="Unassembled WGS sequence"/>
</dbReference>
<accession>A0A091DKT9</accession>
<dbReference type="AlphaFoldDB" id="A0A091DKT9"/>
<dbReference type="EMBL" id="KN123763">
    <property type="protein sequence ID" value="KFO23436.1"/>
    <property type="molecule type" value="Genomic_DNA"/>
</dbReference>
<protein>
    <submittedName>
        <fullName evidence="2">Uncharacterized protein</fullName>
    </submittedName>
</protein>
<evidence type="ECO:0000313" key="3">
    <source>
        <dbReference type="Proteomes" id="UP000028990"/>
    </source>
</evidence>
<reference evidence="2 3" key="1">
    <citation type="submission" date="2013-11" db="EMBL/GenBank/DDBJ databases">
        <title>The Damaraland mole rat (Fukomys damarensis) genome and evolution of African mole rats.</title>
        <authorList>
            <person name="Gladyshev V.N."/>
            <person name="Fang X."/>
        </authorList>
    </citation>
    <scope>NUCLEOTIDE SEQUENCE [LARGE SCALE GENOMIC DNA]</scope>
    <source>
        <tissue evidence="2">Liver</tissue>
    </source>
</reference>
<gene>
    <name evidence="2" type="ORF">H920_15196</name>
</gene>
<keyword evidence="3" id="KW-1185">Reference proteome</keyword>
<feature type="region of interest" description="Disordered" evidence="1">
    <location>
        <begin position="187"/>
        <end position="217"/>
    </location>
</feature>
<evidence type="ECO:0000256" key="1">
    <source>
        <dbReference type="SAM" id="MobiDB-lite"/>
    </source>
</evidence>
<organism evidence="2 3">
    <name type="scientific">Fukomys damarensis</name>
    <name type="common">Damaraland mole rat</name>
    <name type="synonym">Cryptomys damarensis</name>
    <dbReference type="NCBI Taxonomy" id="885580"/>
    <lineage>
        <taxon>Eukaryota</taxon>
        <taxon>Metazoa</taxon>
        <taxon>Chordata</taxon>
        <taxon>Craniata</taxon>
        <taxon>Vertebrata</taxon>
        <taxon>Euteleostomi</taxon>
        <taxon>Mammalia</taxon>
        <taxon>Eutheria</taxon>
        <taxon>Euarchontoglires</taxon>
        <taxon>Glires</taxon>
        <taxon>Rodentia</taxon>
        <taxon>Hystricomorpha</taxon>
        <taxon>Bathyergidae</taxon>
        <taxon>Fukomys</taxon>
    </lineage>
</organism>
<sequence>MERAHRDIAFYCRDVPRRYRASTTGTEDDTLGLADSQTAEQVHEQKLEFYTLFHTAQAKRSKVRTCICPVALLPPTQECSSRTQSLSWMLRSRCEPTLVCCLILSSSETDRQKRNRCALPCSGVHGSHSSGRARPRLQHCKSQSRLPEPLCLWRSLLPVKDVITSRKVEPEAEHKGCCFPGTCNAGPGTGEEEAEEAKHKKQTQDTMLPSCFTGRQG</sequence>
<name>A0A091DKT9_FUKDA</name>
<evidence type="ECO:0000313" key="2">
    <source>
        <dbReference type="EMBL" id="KFO23436.1"/>
    </source>
</evidence>
<proteinExistence type="predicted"/>